<dbReference type="Proteomes" id="UP001387293">
    <property type="component" value="Unassembled WGS sequence"/>
</dbReference>
<keyword evidence="2" id="KW-0649">Protein kinase inhibitor</keyword>
<accession>A0ABU8L2W3</accession>
<evidence type="ECO:0000256" key="1">
    <source>
        <dbReference type="SAM" id="MobiDB-lite"/>
    </source>
</evidence>
<dbReference type="PANTHER" id="PTHR30289">
    <property type="entry name" value="UNCHARACTERIZED PROTEIN YBCL-RELATED"/>
    <property type="match status" value="1"/>
</dbReference>
<dbReference type="RefSeq" id="WP_337108731.1">
    <property type="nucleotide sequence ID" value="NZ_JAPYKS010000026.1"/>
</dbReference>
<dbReference type="InterPro" id="IPR008914">
    <property type="entry name" value="PEBP"/>
</dbReference>
<proteinExistence type="predicted"/>
<dbReference type="Gene3D" id="3.90.280.10">
    <property type="entry name" value="PEBP-like"/>
    <property type="match status" value="1"/>
</dbReference>
<dbReference type="InterPro" id="IPR036610">
    <property type="entry name" value="PEBP-like_sf"/>
</dbReference>
<feature type="region of interest" description="Disordered" evidence="1">
    <location>
        <begin position="73"/>
        <end position="101"/>
    </location>
</feature>
<dbReference type="PANTHER" id="PTHR30289:SF1">
    <property type="entry name" value="PEBP (PHOSPHATIDYLETHANOLAMINE-BINDING PROTEIN) FAMILY PROTEIN"/>
    <property type="match status" value="1"/>
</dbReference>
<sequence length="155" mass="17134">MAFSIESPAFRNGDRIPDEYVRDGENLSPPLTWKEAPQGTRSFVLVVEDPDAPSGIFRHWGIYDIPAERDRLPEGTTAGARTESLGHGVNDFGNPRYDGPQPPKGHGVHHYHFRLAALDVETLHCGEKAKVADILDRAKPHVIAQAELVGTYERA</sequence>
<evidence type="ECO:0000313" key="2">
    <source>
        <dbReference type="EMBL" id="MEI9412319.1"/>
    </source>
</evidence>
<dbReference type="InterPro" id="IPR005247">
    <property type="entry name" value="YbhB_YbcL/LppC-like"/>
</dbReference>
<organism evidence="2 3">
    <name type="scientific">Mesorhizobium salmacidum</name>
    <dbReference type="NCBI Taxonomy" id="3015171"/>
    <lineage>
        <taxon>Bacteria</taxon>
        <taxon>Pseudomonadati</taxon>
        <taxon>Pseudomonadota</taxon>
        <taxon>Alphaproteobacteria</taxon>
        <taxon>Hyphomicrobiales</taxon>
        <taxon>Phyllobacteriaceae</taxon>
        <taxon>Mesorhizobium</taxon>
    </lineage>
</organism>
<dbReference type="EMBL" id="JAPYKS010000026">
    <property type="protein sequence ID" value="MEI9412319.1"/>
    <property type="molecule type" value="Genomic_DNA"/>
</dbReference>
<keyword evidence="3" id="KW-1185">Reference proteome</keyword>
<name>A0ABU8L2W3_9HYPH</name>
<dbReference type="NCBIfam" id="TIGR00481">
    <property type="entry name" value="YbhB/YbcL family Raf kinase inhibitor-like protein"/>
    <property type="match status" value="1"/>
</dbReference>
<evidence type="ECO:0000313" key="3">
    <source>
        <dbReference type="Proteomes" id="UP001387293"/>
    </source>
</evidence>
<dbReference type="SUPFAM" id="SSF49777">
    <property type="entry name" value="PEBP-like"/>
    <property type="match status" value="1"/>
</dbReference>
<protein>
    <submittedName>
        <fullName evidence="2">YbhB/YbcL family Raf kinase inhibitor-like protein</fullName>
    </submittedName>
</protein>
<dbReference type="CDD" id="cd00865">
    <property type="entry name" value="PEBP_bact_arch"/>
    <property type="match status" value="1"/>
</dbReference>
<dbReference type="Pfam" id="PF01161">
    <property type="entry name" value="PBP"/>
    <property type="match status" value="1"/>
</dbReference>
<comment type="caution">
    <text evidence="2">The sequence shown here is derived from an EMBL/GenBank/DDBJ whole genome shotgun (WGS) entry which is preliminary data.</text>
</comment>
<reference evidence="2 3" key="1">
    <citation type="submission" date="2022-12" db="EMBL/GenBank/DDBJ databases">
        <authorList>
            <person name="Muema E."/>
        </authorList>
    </citation>
    <scope>NUCLEOTIDE SEQUENCE [LARGE SCALE GENOMIC DNA]</scope>
    <source>
        <strain evidence="3">1326</strain>
    </source>
</reference>
<gene>
    <name evidence="2" type="ORF">O7A60_26715</name>
</gene>
<feature type="region of interest" description="Disordered" evidence="1">
    <location>
        <begin position="13"/>
        <end position="34"/>
    </location>
</feature>
<feature type="compositionally biased region" description="Basic and acidic residues" evidence="1">
    <location>
        <begin position="13"/>
        <end position="25"/>
    </location>
</feature>
<dbReference type="GO" id="GO:0004860">
    <property type="term" value="F:protein kinase inhibitor activity"/>
    <property type="evidence" value="ECO:0007669"/>
    <property type="project" value="UniProtKB-KW"/>
</dbReference>